<organism evidence="1 2">
    <name type="scientific">Hyalomma asiaticum</name>
    <name type="common">Tick</name>
    <dbReference type="NCBI Taxonomy" id="266040"/>
    <lineage>
        <taxon>Eukaryota</taxon>
        <taxon>Metazoa</taxon>
        <taxon>Ecdysozoa</taxon>
        <taxon>Arthropoda</taxon>
        <taxon>Chelicerata</taxon>
        <taxon>Arachnida</taxon>
        <taxon>Acari</taxon>
        <taxon>Parasitiformes</taxon>
        <taxon>Ixodida</taxon>
        <taxon>Ixodoidea</taxon>
        <taxon>Ixodidae</taxon>
        <taxon>Hyalomminae</taxon>
        <taxon>Hyalomma</taxon>
    </lineage>
</organism>
<gene>
    <name evidence="1" type="ORF">HPB50_015258</name>
</gene>
<evidence type="ECO:0000313" key="1">
    <source>
        <dbReference type="EMBL" id="KAH6922518.1"/>
    </source>
</evidence>
<keyword evidence="2" id="KW-1185">Reference proteome</keyword>
<proteinExistence type="predicted"/>
<dbReference type="Proteomes" id="UP000821845">
    <property type="component" value="Chromosome 9"/>
</dbReference>
<reference evidence="1" key="1">
    <citation type="submission" date="2020-05" db="EMBL/GenBank/DDBJ databases">
        <title>Large-scale comparative analyses of tick genomes elucidate their genetic diversity and vector capacities.</title>
        <authorList>
            <person name="Jia N."/>
            <person name="Wang J."/>
            <person name="Shi W."/>
            <person name="Du L."/>
            <person name="Sun Y."/>
            <person name="Zhan W."/>
            <person name="Jiang J."/>
            <person name="Wang Q."/>
            <person name="Zhang B."/>
            <person name="Ji P."/>
            <person name="Sakyi L.B."/>
            <person name="Cui X."/>
            <person name="Yuan T."/>
            <person name="Jiang B."/>
            <person name="Yang W."/>
            <person name="Lam T.T.-Y."/>
            <person name="Chang Q."/>
            <person name="Ding S."/>
            <person name="Wang X."/>
            <person name="Zhu J."/>
            <person name="Ruan X."/>
            <person name="Zhao L."/>
            <person name="Wei J."/>
            <person name="Que T."/>
            <person name="Du C."/>
            <person name="Cheng J."/>
            <person name="Dai P."/>
            <person name="Han X."/>
            <person name="Huang E."/>
            <person name="Gao Y."/>
            <person name="Liu J."/>
            <person name="Shao H."/>
            <person name="Ye R."/>
            <person name="Li L."/>
            <person name="Wei W."/>
            <person name="Wang X."/>
            <person name="Wang C."/>
            <person name="Yang T."/>
            <person name="Huo Q."/>
            <person name="Li W."/>
            <person name="Guo W."/>
            <person name="Chen H."/>
            <person name="Zhou L."/>
            <person name="Ni X."/>
            <person name="Tian J."/>
            <person name="Zhou Y."/>
            <person name="Sheng Y."/>
            <person name="Liu T."/>
            <person name="Pan Y."/>
            <person name="Xia L."/>
            <person name="Li J."/>
            <person name="Zhao F."/>
            <person name="Cao W."/>
        </authorList>
    </citation>
    <scope>NUCLEOTIDE SEQUENCE</scope>
    <source>
        <strain evidence="1">Hyas-2018</strain>
    </source>
</reference>
<evidence type="ECO:0000313" key="2">
    <source>
        <dbReference type="Proteomes" id="UP000821845"/>
    </source>
</evidence>
<protein>
    <submittedName>
        <fullName evidence="1">Uncharacterized protein</fullName>
    </submittedName>
</protein>
<accession>A0ACB7RMD5</accession>
<dbReference type="EMBL" id="CM023489">
    <property type="protein sequence ID" value="KAH6922518.1"/>
    <property type="molecule type" value="Genomic_DNA"/>
</dbReference>
<sequence>MNSRTGFGFNPNIFSALAEETKHMDRFSYLGGIVLDEIKLSEHLDVKSNGLMLTQDLGGDEYSADSLLPYADNCSLPEENAFCSRSGSVALLLSSAAVFHYSEIQYSRSMFNMPMYAGCTFTLPY</sequence>
<name>A0ACB7RMD5_HYAAI</name>
<comment type="caution">
    <text evidence="1">The sequence shown here is derived from an EMBL/GenBank/DDBJ whole genome shotgun (WGS) entry which is preliminary data.</text>
</comment>